<keyword evidence="2" id="KW-1185">Reference proteome</keyword>
<dbReference type="EMBL" id="CM037615">
    <property type="protein sequence ID" value="KAH8012994.1"/>
    <property type="molecule type" value="Genomic_DNA"/>
</dbReference>
<protein>
    <submittedName>
        <fullName evidence="1">Uncharacterized protein</fullName>
    </submittedName>
</protein>
<accession>A0ACB8G167</accession>
<evidence type="ECO:0000313" key="1">
    <source>
        <dbReference type="EMBL" id="KAH8012994.1"/>
    </source>
</evidence>
<sequence>MLKARKDQKETVWQPYLHFLSNPAIQPDRQMRPGYSAKRYLLKLLKLAQTWDPNILQKLQHAGYIKDPFVLEDNVPYHRRKPDLSAVPPKYNLLPVFCSPRLHPWVEMEKANPGLSSSMKSENEAWLVDGYEREKHARRKPQIPFRISVRKLSLHLSSSGTKGSTWRQKVSYGGTAEDPDVAVHQNLESTKEDQDPTEMANQPPGCPASEKNRGDTLDLWQEKPHVTFYGGFFPGRKISDGAVSQRHLKNSDGKEGGPSGFLPLIQPGANAKQSGVRNIERKQMPEIFRLPVISEPQLSAHRGKLKSRELPEDLTIFPLLVRLERGPHTKGKNPRAGFDRSSSEAYVCSELSNDRFSKPGRRNKQRQGVSSEIPESPQCSLHLPPVSNGEFTLSSRTNTRKRESGAETNSQLQRGSIQDGIPGLSPVPAITQKKDPEDQDKRAIFETSTNTTAGRNGVCKDLPVGIIDSGMQGKRGECYSDISLSSLLVGRDGENVCPARLGSVRATGDPEGFEFVPVEEGKSTEL</sequence>
<dbReference type="Proteomes" id="UP000827872">
    <property type="component" value="Linkage Group LG02"/>
</dbReference>
<reference evidence="1" key="1">
    <citation type="submission" date="2021-08" db="EMBL/GenBank/DDBJ databases">
        <title>The first chromosome-level gecko genome reveals the dynamic sex chromosomes of Neotropical dwarf geckos (Sphaerodactylidae: Sphaerodactylus).</title>
        <authorList>
            <person name="Pinto B.J."/>
            <person name="Keating S.E."/>
            <person name="Gamble T."/>
        </authorList>
    </citation>
    <scope>NUCLEOTIDE SEQUENCE</scope>
    <source>
        <strain evidence="1">TG3544</strain>
    </source>
</reference>
<evidence type="ECO:0000313" key="2">
    <source>
        <dbReference type="Proteomes" id="UP000827872"/>
    </source>
</evidence>
<proteinExistence type="predicted"/>
<organism evidence="1 2">
    <name type="scientific">Sphaerodactylus townsendi</name>
    <dbReference type="NCBI Taxonomy" id="933632"/>
    <lineage>
        <taxon>Eukaryota</taxon>
        <taxon>Metazoa</taxon>
        <taxon>Chordata</taxon>
        <taxon>Craniata</taxon>
        <taxon>Vertebrata</taxon>
        <taxon>Euteleostomi</taxon>
        <taxon>Lepidosauria</taxon>
        <taxon>Squamata</taxon>
        <taxon>Bifurcata</taxon>
        <taxon>Gekkota</taxon>
        <taxon>Sphaerodactylidae</taxon>
        <taxon>Sphaerodactylus</taxon>
    </lineage>
</organism>
<comment type="caution">
    <text evidence="1">The sequence shown here is derived from an EMBL/GenBank/DDBJ whole genome shotgun (WGS) entry which is preliminary data.</text>
</comment>
<gene>
    <name evidence="1" type="ORF">K3G42_008318</name>
</gene>
<name>A0ACB8G167_9SAUR</name>